<evidence type="ECO:0000256" key="1">
    <source>
        <dbReference type="HAMAP-Rule" id="MF_01820"/>
    </source>
</evidence>
<sequence length="318" mass="37126">MKKGFIKKLIANQYTVIDDITKAEIICQARGKFRYMKVNEDSDFNKQLTKRTKKETKVLQISPKVGDRVIYDDAEDQVLITEIQPRKNELIRPDVANIDQVLLVFSAVNPDFSFNLLDKFLIILNQERLTPVLIISKIDLIEEEKLNELKKDMLYYETMGYKIYYVNSKQRIGIDVLADIFKDKITVLAGQTGVGKSTLLNALMPELHLKTQEISKALGRGKHTTRHTELYEYNQGFIVDTPGFSKIEFQIFHKEDLKTFYPDFIEYGNSCKFKGNCNHIHEPGCRVKEAVESHEILESRYENYKKFYHEIETQKDKY</sequence>
<dbReference type="GO" id="GO:0019843">
    <property type="term" value="F:rRNA binding"/>
    <property type="evidence" value="ECO:0007669"/>
    <property type="project" value="UniProtKB-KW"/>
</dbReference>
<feature type="binding site" evidence="1">
    <location>
        <begin position="136"/>
        <end position="139"/>
    </location>
    <ligand>
        <name>GTP</name>
        <dbReference type="ChEBI" id="CHEBI:37565"/>
    </ligand>
</feature>
<dbReference type="SUPFAM" id="SSF52540">
    <property type="entry name" value="P-loop containing nucleoside triphosphate hydrolases"/>
    <property type="match status" value="1"/>
</dbReference>
<keyword evidence="1" id="KW-0862">Zinc</keyword>
<proteinExistence type="inferred from homology"/>
<keyword evidence="1" id="KW-0963">Cytoplasm</keyword>
<dbReference type="Pfam" id="PF03193">
    <property type="entry name" value="RsgA_GTPase"/>
    <property type="match status" value="1"/>
</dbReference>
<dbReference type="Proteomes" id="UP000620133">
    <property type="component" value="Chromosome"/>
</dbReference>
<dbReference type="PANTHER" id="PTHR32120">
    <property type="entry name" value="SMALL RIBOSOMAL SUBUNIT BIOGENESIS GTPASE RSGA"/>
    <property type="match status" value="1"/>
</dbReference>
<dbReference type="PROSITE" id="PS51721">
    <property type="entry name" value="G_CP"/>
    <property type="match status" value="1"/>
</dbReference>
<evidence type="ECO:0000259" key="2">
    <source>
        <dbReference type="PROSITE" id="PS50936"/>
    </source>
</evidence>
<dbReference type="GO" id="GO:0046872">
    <property type="term" value="F:metal ion binding"/>
    <property type="evidence" value="ECO:0007669"/>
    <property type="project" value="UniProtKB-KW"/>
</dbReference>
<comment type="similarity">
    <text evidence="1">Belongs to the TRAFAC class YlqF/YawG GTPase family. RsgA subfamily.</text>
</comment>
<name>A0A7U9TJN9_9MOLU</name>
<dbReference type="RefSeq" id="WP_231756756.1">
    <property type="nucleotide sequence ID" value="NZ_AP024412.1"/>
</dbReference>
<comment type="cofactor">
    <cofactor evidence="1">
        <name>Zn(2+)</name>
        <dbReference type="ChEBI" id="CHEBI:29105"/>
    </cofactor>
    <text evidence="1">Binds 1 zinc ion per subunit.</text>
</comment>
<dbReference type="GO" id="GO:0003924">
    <property type="term" value="F:GTPase activity"/>
    <property type="evidence" value="ECO:0007669"/>
    <property type="project" value="UniProtKB-UniRule"/>
</dbReference>
<dbReference type="Gene3D" id="1.10.40.50">
    <property type="entry name" value="Probable gtpase engc, domain 3"/>
    <property type="match status" value="1"/>
</dbReference>
<keyword evidence="1" id="KW-0479">Metal-binding</keyword>
<feature type="binding site" evidence="1">
    <location>
        <begin position="190"/>
        <end position="198"/>
    </location>
    <ligand>
        <name>GTP</name>
        <dbReference type="ChEBI" id="CHEBI:37565"/>
    </ligand>
</feature>
<dbReference type="PROSITE" id="PS50936">
    <property type="entry name" value="ENGC_GTPASE"/>
    <property type="match status" value="1"/>
</dbReference>
<comment type="subunit">
    <text evidence="1">Monomer. Associates with 30S ribosomal subunit, binds 16S rRNA.</text>
</comment>
<dbReference type="EC" id="3.6.1.-" evidence="1"/>
<organism evidence="4 5">
    <name type="scientific">Mariniplasma anaerobium</name>
    <dbReference type="NCBI Taxonomy" id="2735436"/>
    <lineage>
        <taxon>Bacteria</taxon>
        <taxon>Bacillati</taxon>
        <taxon>Mycoplasmatota</taxon>
        <taxon>Mollicutes</taxon>
        <taxon>Acholeplasmatales</taxon>
        <taxon>Acholeplasmataceae</taxon>
        <taxon>Mariniplasma</taxon>
    </lineage>
</organism>
<dbReference type="Gene3D" id="3.40.50.300">
    <property type="entry name" value="P-loop containing nucleotide triphosphate hydrolases"/>
    <property type="match status" value="1"/>
</dbReference>
<dbReference type="PANTHER" id="PTHR32120:SF11">
    <property type="entry name" value="SMALL RIBOSOMAL SUBUNIT BIOGENESIS GTPASE RSGA 1, MITOCHONDRIAL-RELATED"/>
    <property type="match status" value="1"/>
</dbReference>
<keyword evidence="1" id="KW-0342">GTP-binding</keyword>
<dbReference type="Gene3D" id="2.40.50.140">
    <property type="entry name" value="Nucleic acid-binding proteins"/>
    <property type="match status" value="1"/>
</dbReference>
<dbReference type="KEGG" id="manr:MPAN_013070"/>
<dbReference type="InterPro" id="IPR004881">
    <property type="entry name" value="Ribosome_biogen_GTPase_RsgA"/>
</dbReference>
<dbReference type="InterPro" id="IPR030378">
    <property type="entry name" value="G_CP_dom"/>
</dbReference>
<keyword evidence="1" id="KW-0694">RNA-binding</keyword>
<dbReference type="GO" id="GO:0005525">
    <property type="term" value="F:GTP binding"/>
    <property type="evidence" value="ECO:0007669"/>
    <property type="project" value="UniProtKB-UniRule"/>
</dbReference>
<comment type="subcellular location">
    <subcellularLocation>
        <location evidence="1">Cytoplasm</location>
    </subcellularLocation>
</comment>
<dbReference type="InterPro" id="IPR012340">
    <property type="entry name" value="NA-bd_OB-fold"/>
</dbReference>
<dbReference type="GO" id="GO:0042274">
    <property type="term" value="P:ribosomal small subunit biogenesis"/>
    <property type="evidence" value="ECO:0007669"/>
    <property type="project" value="UniProtKB-UniRule"/>
</dbReference>
<accession>A0A7U9TJN9</accession>
<feature type="domain" description="CP-type G" evidence="3">
    <location>
        <begin position="87"/>
        <end position="247"/>
    </location>
</feature>
<feature type="binding site" evidence="1">
    <location>
        <position position="279"/>
    </location>
    <ligand>
        <name>Zn(2+)</name>
        <dbReference type="ChEBI" id="CHEBI:29105"/>
    </ligand>
</feature>
<keyword evidence="1" id="KW-0699">rRNA-binding</keyword>
<keyword evidence="1" id="KW-0378">Hydrolase</keyword>
<dbReference type="InterPro" id="IPR027417">
    <property type="entry name" value="P-loop_NTPase"/>
</dbReference>
<dbReference type="GO" id="GO:0005737">
    <property type="term" value="C:cytoplasm"/>
    <property type="evidence" value="ECO:0007669"/>
    <property type="project" value="UniProtKB-SubCell"/>
</dbReference>
<protein>
    <recommendedName>
        <fullName evidence="1">Small ribosomal subunit biogenesis GTPase RsgA</fullName>
        <ecNumber evidence="1">3.6.1.-</ecNumber>
    </recommendedName>
</protein>
<feature type="binding site" evidence="1">
    <location>
        <position position="277"/>
    </location>
    <ligand>
        <name>Zn(2+)</name>
        <dbReference type="ChEBI" id="CHEBI:29105"/>
    </ligand>
</feature>
<keyword evidence="5" id="KW-1185">Reference proteome</keyword>
<dbReference type="HAMAP" id="MF_01820">
    <property type="entry name" value="GTPase_RsgA"/>
    <property type="match status" value="1"/>
</dbReference>
<feature type="binding site" evidence="1">
    <location>
        <position position="271"/>
    </location>
    <ligand>
        <name>Zn(2+)</name>
        <dbReference type="ChEBI" id="CHEBI:29105"/>
    </ligand>
</feature>
<dbReference type="AlphaFoldDB" id="A0A7U9TJN9"/>
<feature type="domain" description="EngC GTPase" evidence="2">
    <location>
        <begin position="96"/>
        <end position="245"/>
    </location>
</feature>
<reference evidence="4" key="1">
    <citation type="submission" date="2021-01" db="EMBL/GenBank/DDBJ databases">
        <title>Draft genome sequence of Acholeplasmataceae bacterium strain Mahy22.</title>
        <authorList>
            <person name="Watanabe M."/>
            <person name="Kojima H."/>
            <person name="Fukui M."/>
        </authorList>
    </citation>
    <scope>NUCLEOTIDE SEQUENCE</scope>
    <source>
        <strain evidence="4">Mahy22</strain>
    </source>
</reference>
<evidence type="ECO:0000313" key="5">
    <source>
        <dbReference type="Proteomes" id="UP000620133"/>
    </source>
</evidence>
<keyword evidence="1" id="KW-0547">Nucleotide-binding</keyword>
<evidence type="ECO:0000313" key="4">
    <source>
        <dbReference type="EMBL" id="BCR36414.1"/>
    </source>
</evidence>
<keyword evidence="1" id="KW-0690">Ribosome biogenesis</keyword>
<dbReference type="EMBL" id="AP024412">
    <property type="protein sequence ID" value="BCR36414.1"/>
    <property type="molecule type" value="Genomic_DNA"/>
</dbReference>
<dbReference type="InterPro" id="IPR010914">
    <property type="entry name" value="RsgA_GTPase_dom"/>
</dbReference>
<dbReference type="NCBIfam" id="TIGR00157">
    <property type="entry name" value="ribosome small subunit-dependent GTPase A"/>
    <property type="match status" value="1"/>
</dbReference>
<comment type="function">
    <text evidence="1">One of several proteins that assist in the late maturation steps of the functional core of the 30S ribosomal subunit. Helps release RbfA from mature subunits. May play a role in the assembly of ribosomal proteins into the subunit. Circularly permuted GTPase that catalyzes slow GTP hydrolysis, GTPase activity is stimulated by the 30S ribosomal subunit.</text>
</comment>
<dbReference type="CDD" id="cd01854">
    <property type="entry name" value="YjeQ_EngC"/>
    <property type="match status" value="1"/>
</dbReference>
<feature type="binding site" evidence="1">
    <location>
        <position position="285"/>
    </location>
    <ligand>
        <name>Zn(2+)</name>
        <dbReference type="ChEBI" id="CHEBI:29105"/>
    </ligand>
</feature>
<gene>
    <name evidence="1 4" type="primary">rsgA</name>
    <name evidence="4" type="ORF">MPAN_013070</name>
</gene>
<evidence type="ECO:0000259" key="3">
    <source>
        <dbReference type="PROSITE" id="PS51721"/>
    </source>
</evidence>